<feature type="region of interest" description="Disordered" evidence="1">
    <location>
        <begin position="418"/>
        <end position="446"/>
    </location>
</feature>
<evidence type="ECO:0000313" key="2">
    <source>
        <dbReference type="EMBL" id="KAF2849245.1"/>
    </source>
</evidence>
<accession>A0A6A7B476</accession>
<feature type="compositionally biased region" description="Polar residues" evidence="1">
    <location>
        <begin position="1"/>
        <end position="10"/>
    </location>
</feature>
<keyword evidence="3" id="KW-1185">Reference proteome</keyword>
<feature type="compositionally biased region" description="Polar residues" evidence="1">
    <location>
        <begin position="57"/>
        <end position="74"/>
    </location>
</feature>
<evidence type="ECO:0000256" key="1">
    <source>
        <dbReference type="SAM" id="MobiDB-lite"/>
    </source>
</evidence>
<feature type="region of interest" description="Disordered" evidence="1">
    <location>
        <begin position="1"/>
        <end position="22"/>
    </location>
</feature>
<reference evidence="2" key="1">
    <citation type="submission" date="2020-01" db="EMBL/GenBank/DDBJ databases">
        <authorList>
            <consortium name="DOE Joint Genome Institute"/>
            <person name="Haridas S."/>
            <person name="Albert R."/>
            <person name="Binder M."/>
            <person name="Bloem J."/>
            <person name="Labutti K."/>
            <person name="Salamov A."/>
            <person name="Andreopoulos B."/>
            <person name="Baker S.E."/>
            <person name="Barry K."/>
            <person name="Bills G."/>
            <person name="Bluhm B.H."/>
            <person name="Cannon C."/>
            <person name="Castanera R."/>
            <person name="Culley D.E."/>
            <person name="Daum C."/>
            <person name="Ezra D."/>
            <person name="Gonzalez J.B."/>
            <person name="Henrissat B."/>
            <person name="Kuo A."/>
            <person name="Liang C."/>
            <person name="Lipzen A."/>
            <person name="Lutzoni F."/>
            <person name="Magnuson J."/>
            <person name="Mondo S."/>
            <person name="Nolan M."/>
            <person name="Ohm R."/>
            <person name="Pangilinan J."/>
            <person name="Park H.-J."/>
            <person name="Ramirez L."/>
            <person name="Alfaro M."/>
            <person name="Sun H."/>
            <person name="Tritt A."/>
            <person name="Yoshinaga Y."/>
            <person name="Zwiers L.-H."/>
            <person name="Turgeon B.G."/>
            <person name="Goodwin S.B."/>
            <person name="Spatafora J.W."/>
            <person name="Crous P.W."/>
            <person name="Grigoriev I.V."/>
        </authorList>
    </citation>
    <scope>NUCLEOTIDE SEQUENCE</scope>
    <source>
        <strain evidence="2">IPT5</strain>
    </source>
</reference>
<sequence length="662" mass="74140">MQSQAYTRQWPQAAARPAHYVPGQPKFRERFSIAAADNAPEWDMPPREAPMLKRPQTHYQEPTTSRGLNPNKHQSCVPHVSSFFSSFFASHKPASHPPPPPPKDSKPLPPLPQEAVEPSSSLLTPTLPPCALVRRERMLVRRERMLVRRERMTRADGTCQRDNRFVKQKAAPKPCPLVRRPRVARDQRPQIIEDNTFVNATECDLTHRPGGEADEYYATHSLNPSCVRGQLQHPTEPAHTQPVPRVTLFSWDGTRSSSPEPSRSLSFERSALTPIEQARPPVMTAGDHISLPLVPSSPPQLPSLSFSDLPLYTGRIEVESESDDEASSPACPSSIAFTDLPSYRGSNDCEDEIDDGRVDRRFSLGDCSDDESDEEDVEDHSQGDNVSDGIPQAHPAAYRFSLSEGNIPAVRPTTRRFSLCESSTPSSQGDDNTSQSTTEASREDSAYYSVTHPEALRHRSLEHLAEGDESEGTCEDAFPDLFFFSEDEACPVRFADVSALDNDDNDEAINQSLFADFDGVWIVEEDEEDELWIFADLYHMHAPIAQEHVYEHKVDNCNVTAVVAGVCEFQRDNIRHEGRTRILEWENFVLEEAVVESEDEEGEECDEFDEFPTAEALREDFHRCNAVNAPHRGSAAVSSDYFRAFYVVRSGTFSERASGLVA</sequence>
<gene>
    <name evidence="2" type="ORF">T440DRAFT_519485</name>
</gene>
<dbReference type="AlphaFoldDB" id="A0A6A7B476"/>
<feature type="region of interest" description="Disordered" evidence="1">
    <location>
        <begin position="89"/>
        <end position="124"/>
    </location>
</feature>
<feature type="compositionally biased region" description="Acidic residues" evidence="1">
    <location>
        <begin position="367"/>
        <end position="378"/>
    </location>
</feature>
<feature type="compositionally biased region" description="Polar residues" evidence="1">
    <location>
        <begin position="420"/>
        <end position="439"/>
    </location>
</feature>
<dbReference type="EMBL" id="MU006313">
    <property type="protein sequence ID" value="KAF2849245.1"/>
    <property type="molecule type" value="Genomic_DNA"/>
</dbReference>
<proteinExistence type="predicted"/>
<evidence type="ECO:0000313" key="3">
    <source>
        <dbReference type="Proteomes" id="UP000799423"/>
    </source>
</evidence>
<feature type="region of interest" description="Disordered" evidence="1">
    <location>
        <begin position="37"/>
        <end position="74"/>
    </location>
</feature>
<feature type="compositionally biased region" description="Pro residues" evidence="1">
    <location>
        <begin position="95"/>
        <end position="112"/>
    </location>
</feature>
<feature type="compositionally biased region" description="Low complexity" evidence="1">
    <location>
        <begin position="255"/>
        <end position="268"/>
    </location>
</feature>
<protein>
    <submittedName>
        <fullName evidence="2">Uncharacterized protein</fullName>
    </submittedName>
</protein>
<feature type="region of interest" description="Disordered" evidence="1">
    <location>
        <begin position="249"/>
        <end position="268"/>
    </location>
</feature>
<organism evidence="2 3">
    <name type="scientific">Plenodomus tracheiphilus IPT5</name>
    <dbReference type="NCBI Taxonomy" id="1408161"/>
    <lineage>
        <taxon>Eukaryota</taxon>
        <taxon>Fungi</taxon>
        <taxon>Dikarya</taxon>
        <taxon>Ascomycota</taxon>
        <taxon>Pezizomycotina</taxon>
        <taxon>Dothideomycetes</taxon>
        <taxon>Pleosporomycetidae</taxon>
        <taxon>Pleosporales</taxon>
        <taxon>Pleosporineae</taxon>
        <taxon>Leptosphaeriaceae</taxon>
        <taxon>Plenodomus</taxon>
    </lineage>
</organism>
<feature type="region of interest" description="Disordered" evidence="1">
    <location>
        <begin position="360"/>
        <end position="392"/>
    </location>
</feature>
<dbReference type="OrthoDB" id="10527203at2759"/>
<dbReference type="Proteomes" id="UP000799423">
    <property type="component" value="Unassembled WGS sequence"/>
</dbReference>
<name>A0A6A7B476_9PLEO</name>